<keyword evidence="5" id="KW-1185">Reference proteome</keyword>
<gene>
    <name evidence="4" type="ORF">BG006_005991</name>
</gene>
<reference evidence="4" key="1">
    <citation type="journal article" date="2020" name="Fungal Divers.">
        <title>Resolving the Mortierellaceae phylogeny through synthesis of multi-gene phylogenetics and phylogenomics.</title>
        <authorList>
            <person name="Vandepol N."/>
            <person name="Liber J."/>
            <person name="Desiro A."/>
            <person name="Na H."/>
            <person name="Kennedy M."/>
            <person name="Barry K."/>
            <person name="Grigoriev I.V."/>
            <person name="Miller A.N."/>
            <person name="O'Donnell K."/>
            <person name="Stajich J.E."/>
            <person name="Bonito G."/>
        </authorList>
    </citation>
    <scope>NUCLEOTIDE SEQUENCE</scope>
    <source>
        <strain evidence="4">NVP1</strain>
    </source>
</reference>
<dbReference type="SUPFAM" id="SSF52540">
    <property type="entry name" value="P-loop containing nucleoside triphosphate hydrolases"/>
    <property type="match status" value="1"/>
</dbReference>
<evidence type="ECO:0000313" key="4">
    <source>
        <dbReference type="EMBL" id="KAF9331132.1"/>
    </source>
</evidence>
<feature type="coiled-coil region" evidence="2">
    <location>
        <begin position="317"/>
        <end position="344"/>
    </location>
</feature>
<evidence type="ECO:0000256" key="2">
    <source>
        <dbReference type="SAM" id="Coils"/>
    </source>
</evidence>
<feature type="domain" description="AIG1-type G" evidence="3">
    <location>
        <begin position="86"/>
        <end position="195"/>
    </location>
</feature>
<proteinExistence type="predicted"/>
<dbReference type="AlphaFoldDB" id="A0A9P5VLY7"/>
<dbReference type="Pfam" id="PF04548">
    <property type="entry name" value="AIG1"/>
    <property type="match status" value="1"/>
</dbReference>
<comment type="caution">
    <text evidence="4">The sequence shown here is derived from an EMBL/GenBank/DDBJ whole genome shotgun (WGS) entry which is preliminary data.</text>
</comment>
<dbReference type="Gene3D" id="3.40.50.300">
    <property type="entry name" value="P-loop containing nucleotide triphosphate hydrolases"/>
    <property type="match status" value="1"/>
</dbReference>
<dbReference type="Proteomes" id="UP000696485">
    <property type="component" value="Unassembled WGS sequence"/>
</dbReference>
<evidence type="ECO:0000313" key="5">
    <source>
        <dbReference type="Proteomes" id="UP000696485"/>
    </source>
</evidence>
<dbReference type="InterPro" id="IPR027417">
    <property type="entry name" value="P-loop_NTPase"/>
</dbReference>
<dbReference type="InterPro" id="IPR006703">
    <property type="entry name" value="G_AIG1"/>
</dbReference>
<keyword evidence="1" id="KW-0547">Nucleotide-binding</keyword>
<evidence type="ECO:0000259" key="3">
    <source>
        <dbReference type="Pfam" id="PF04548"/>
    </source>
</evidence>
<dbReference type="GO" id="GO:0005525">
    <property type="term" value="F:GTP binding"/>
    <property type="evidence" value="ECO:0007669"/>
    <property type="project" value="InterPro"/>
</dbReference>
<organism evidence="4 5">
    <name type="scientific">Podila minutissima</name>
    <dbReference type="NCBI Taxonomy" id="64525"/>
    <lineage>
        <taxon>Eukaryota</taxon>
        <taxon>Fungi</taxon>
        <taxon>Fungi incertae sedis</taxon>
        <taxon>Mucoromycota</taxon>
        <taxon>Mortierellomycotina</taxon>
        <taxon>Mortierellomycetes</taxon>
        <taxon>Mortierellales</taxon>
        <taxon>Mortierellaceae</taxon>
        <taxon>Podila</taxon>
    </lineage>
</organism>
<sequence>MEALKLYADPKYNINRSRIGSGNVSLTTEVRQESICTHLPEFQVFKKGDHTKQRPVAYDAFIKEDKGTYEDKLNARREYQRPEPGKTWSSVKLEFNIIDTPGLNDTMNQDKDHVSKIFSALGGKSLHLVLVTVSRGAFTQGLQQALRSYMDLFPQLRDIVAFVHTRVDYLELHPDMTNFQSYMKENVGTLSKLMGRLSFPHFWIDCDFETTKPIRKCITNNTLHNILRLAVENEPVDVLHSQTLNKTPKMKEIDRIIKNEVKAVIQSIESTLEFKDKEEEEVALLCEDMSPDWHGTFKKETQDYNYYYHVKLYAKKCSRFKAKIDVLTRDIADLKNQLQHRVNESALQPKEALSKIQSIVDDHNQHMEVIRLASTDTLPSDLFVKLVEARAFAGPTDKSSERVVAVYREFAKKVSKPRQAASVSFSPSEIRVTST</sequence>
<evidence type="ECO:0000256" key="1">
    <source>
        <dbReference type="ARBA" id="ARBA00022741"/>
    </source>
</evidence>
<accession>A0A9P5VLY7</accession>
<name>A0A9P5VLY7_9FUNG</name>
<dbReference type="EMBL" id="JAAAUY010000346">
    <property type="protein sequence ID" value="KAF9331132.1"/>
    <property type="molecule type" value="Genomic_DNA"/>
</dbReference>
<keyword evidence="2" id="KW-0175">Coiled coil</keyword>
<protein>
    <recommendedName>
        <fullName evidence="3">AIG1-type G domain-containing protein</fullName>
    </recommendedName>
</protein>